<accession>A0ABW0DGK9</accession>
<feature type="region of interest" description="Disordered" evidence="1">
    <location>
        <begin position="1"/>
        <end position="22"/>
    </location>
</feature>
<protein>
    <submittedName>
        <fullName evidence="2">Uncharacterized protein</fullName>
    </submittedName>
</protein>
<keyword evidence="3" id="KW-1185">Reference proteome</keyword>
<dbReference type="Proteomes" id="UP001596156">
    <property type="component" value="Unassembled WGS sequence"/>
</dbReference>
<evidence type="ECO:0000256" key="1">
    <source>
        <dbReference type="SAM" id="MobiDB-lite"/>
    </source>
</evidence>
<evidence type="ECO:0000313" key="2">
    <source>
        <dbReference type="EMBL" id="MFC5228340.1"/>
    </source>
</evidence>
<gene>
    <name evidence="2" type="ORF">ACFPN6_27970</name>
</gene>
<sequence>MKNPTPKSGSCHRHRRRHLPDPVSMVVAGHLAPTPLVTRRVGTQDAIDAYRAFDRREAGWTEAALGVAGDRW</sequence>
<comment type="caution">
    <text evidence="2">The sequence shown here is derived from an EMBL/GenBank/DDBJ whole genome shotgun (WGS) entry which is preliminary data.</text>
</comment>
<organism evidence="2 3">
    <name type="scientific">Streptomyces fimbriatus</name>
    <dbReference type="NCBI Taxonomy" id="68197"/>
    <lineage>
        <taxon>Bacteria</taxon>
        <taxon>Bacillati</taxon>
        <taxon>Actinomycetota</taxon>
        <taxon>Actinomycetes</taxon>
        <taxon>Kitasatosporales</taxon>
        <taxon>Streptomycetaceae</taxon>
        <taxon>Streptomyces</taxon>
    </lineage>
</organism>
<reference evidence="3" key="1">
    <citation type="journal article" date="2019" name="Int. J. Syst. Evol. Microbiol.">
        <title>The Global Catalogue of Microorganisms (GCM) 10K type strain sequencing project: providing services to taxonomists for standard genome sequencing and annotation.</title>
        <authorList>
            <consortium name="The Broad Institute Genomics Platform"/>
            <consortium name="The Broad Institute Genome Sequencing Center for Infectious Disease"/>
            <person name="Wu L."/>
            <person name="Ma J."/>
        </authorList>
    </citation>
    <scope>NUCLEOTIDE SEQUENCE [LARGE SCALE GENOMIC DNA]</scope>
    <source>
        <strain evidence="3">CCM 8479</strain>
    </source>
</reference>
<dbReference type="RefSeq" id="WP_344642749.1">
    <property type="nucleotide sequence ID" value="NZ_BAAASS010000002.1"/>
</dbReference>
<dbReference type="EMBL" id="JBHSKL010000039">
    <property type="protein sequence ID" value="MFC5228340.1"/>
    <property type="molecule type" value="Genomic_DNA"/>
</dbReference>
<name>A0ABW0DGK9_STRFI</name>
<proteinExistence type="predicted"/>
<evidence type="ECO:0000313" key="3">
    <source>
        <dbReference type="Proteomes" id="UP001596156"/>
    </source>
</evidence>